<dbReference type="WBParaSite" id="Hba_01168">
    <property type="protein sequence ID" value="Hba_01168"/>
    <property type="gene ID" value="Hba_01168"/>
</dbReference>
<keyword evidence="2" id="KW-0436">Ligase</keyword>
<evidence type="ECO:0000256" key="4">
    <source>
        <dbReference type="ARBA" id="ARBA00022840"/>
    </source>
</evidence>
<dbReference type="GO" id="GO:0006730">
    <property type="term" value="P:one-carbon metabolic process"/>
    <property type="evidence" value="ECO:0007669"/>
    <property type="project" value="UniProtKB-KW"/>
</dbReference>
<dbReference type="GO" id="GO:0004329">
    <property type="term" value="F:formate-tetrahydrofolate ligase activity"/>
    <property type="evidence" value="ECO:0007669"/>
    <property type="project" value="InterPro"/>
</dbReference>
<evidence type="ECO:0000256" key="2">
    <source>
        <dbReference type="ARBA" id="ARBA00022598"/>
    </source>
</evidence>
<organism evidence="5 6">
    <name type="scientific">Heterorhabditis bacteriophora</name>
    <name type="common">Entomopathogenic nematode worm</name>
    <dbReference type="NCBI Taxonomy" id="37862"/>
    <lineage>
        <taxon>Eukaryota</taxon>
        <taxon>Metazoa</taxon>
        <taxon>Ecdysozoa</taxon>
        <taxon>Nematoda</taxon>
        <taxon>Chromadorea</taxon>
        <taxon>Rhabditida</taxon>
        <taxon>Rhabditina</taxon>
        <taxon>Rhabditomorpha</taxon>
        <taxon>Strongyloidea</taxon>
        <taxon>Heterorhabditidae</taxon>
        <taxon>Heterorhabditis</taxon>
    </lineage>
</organism>
<accession>A0A1I7W959</accession>
<dbReference type="Pfam" id="PF01268">
    <property type="entry name" value="FTHFS"/>
    <property type="match status" value="1"/>
</dbReference>
<dbReference type="Gene3D" id="3.40.50.300">
    <property type="entry name" value="P-loop containing nucleotide triphosphate hydrolases"/>
    <property type="match status" value="1"/>
</dbReference>
<keyword evidence="5" id="KW-1185">Reference proteome</keyword>
<keyword evidence="1" id="KW-0554">One-carbon metabolism</keyword>
<proteinExistence type="predicted"/>
<dbReference type="InterPro" id="IPR027417">
    <property type="entry name" value="P-loop_NTPase"/>
</dbReference>
<protein>
    <submittedName>
        <fullName evidence="6">Formate--tetrahydrofolate ligase</fullName>
    </submittedName>
</protein>
<dbReference type="GO" id="GO:0005524">
    <property type="term" value="F:ATP binding"/>
    <property type="evidence" value="ECO:0007669"/>
    <property type="project" value="UniProtKB-KW"/>
</dbReference>
<evidence type="ECO:0000256" key="1">
    <source>
        <dbReference type="ARBA" id="ARBA00022563"/>
    </source>
</evidence>
<evidence type="ECO:0000313" key="5">
    <source>
        <dbReference type="Proteomes" id="UP000095283"/>
    </source>
</evidence>
<sequence>MVYYMNIIENASKFGVPVVVCVNRFATDTEKELDLILIALHYGAQRAVVSIHWAQGGAGAVVLAEALIEATSAPTNDFKYTISLLLYFIKLSILL</sequence>
<evidence type="ECO:0000256" key="3">
    <source>
        <dbReference type="ARBA" id="ARBA00022741"/>
    </source>
</evidence>
<dbReference type="SUPFAM" id="SSF52540">
    <property type="entry name" value="P-loop containing nucleoside triphosphate hydrolases"/>
    <property type="match status" value="1"/>
</dbReference>
<keyword evidence="3" id="KW-0547">Nucleotide-binding</keyword>
<reference evidence="6" key="1">
    <citation type="submission" date="2016-11" db="UniProtKB">
        <authorList>
            <consortium name="WormBaseParasite"/>
        </authorList>
    </citation>
    <scope>IDENTIFICATION</scope>
</reference>
<dbReference type="Proteomes" id="UP000095283">
    <property type="component" value="Unplaced"/>
</dbReference>
<dbReference type="AlphaFoldDB" id="A0A1I7W959"/>
<keyword evidence="4" id="KW-0067">ATP-binding</keyword>
<dbReference type="InterPro" id="IPR000559">
    <property type="entry name" value="Formate_THF_ligase"/>
</dbReference>
<evidence type="ECO:0000313" key="6">
    <source>
        <dbReference type="WBParaSite" id="Hba_01168"/>
    </source>
</evidence>
<name>A0A1I7W959_HETBA</name>